<proteinExistence type="predicted"/>
<evidence type="ECO:0000313" key="2">
    <source>
        <dbReference type="EMBL" id="APU70071.1"/>
    </source>
</evidence>
<evidence type="ECO:0000256" key="1">
    <source>
        <dbReference type="SAM" id="MobiDB-lite"/>
    </source>
</evidence>
<protein>
    <submittedName>
        <fullName evidence="2">Uncharacterized protein</fullName>
    </submittedName>
</protein>
<name>A0A1L7I8Y5_9FLAO</name>
<dbReference type="EMBL" id="CP016359">
    <property type="protein sequence ID" value="APU70071.1"/>
    <property type="molecule type" value="Genomic_DNA"/>
</dbReference>
<dbReference type="AlphaFoldDB" id="A0A1L7I8Y5"/>
<gene>
    <name evidence="2" type="ORF">GRFL_3347</name>
</gene>
<keyword evidence="3" id="KW-1185">Reference proteome</keyword>
<dbReference type="KEGG" id="gfl:GRFL_3347"/>
<accession>A0A1L7I8Y5</accession>
<organism evidence="2 3">
    <name type="scientific">Christiangramia flava JLT2011</name>
    <dbReference type="NCBI Taxonomy" id="1229726"/>
    <lineage>
        <taxon>Bacteria</taxon>
        <taxon>Pseudomonadati</taxon>
        <taxon>Bacteroidota</taxon>
        <taxon>Flavobacteriia</taxon>
        <taxon>Flavobacteriales</taxon>
        <taxon>Flavobacteriaceae</taxon>
        <taxon>Christiangramia</taxon>
    </lineage>
</organism>
<dbReference type="STRING" id="1229726.GRFL_3347"/>
<reference evidence="2 3" key="1">
    <citation type="submission" date="2016-07" db="EMBL/GenBank/DDBJ databases">
        <title>Multi-omics approach to identify versatile polysaccharide utilization systems of a marine flavobacterium Gramella flava.</title>
        <authorList>
            <person name="Tang K."/>
        </authorList>
    </citation>
    <scope>NUCLEOTIDE SEQUENCE [LARGE SCALE GENOMIC DNA]</scope>
    <source>
        <strain evidence="2 3">JLT2011</strain>
    </source>
</reference>
<evidence type="ECO:0000313" key="3">
    <source>
        <dbReference type="Proteomes" id="UP000186230"/>
    </source>
</evidence>
<sequence length="51" mass="5954">MARITLHLNQTIAHHFASVIAAMFISPRRNHRNYPSPQLKFPEKSRKKITV</sequence>
<feature type="region of interest" description="Disordered" evidence="1">
    <location>
        <begin position="30"/>
        <end position="51"/>
    </location>
</feature>
<dbReference type="Proteomes" id="UP000186230">
    <property type="component" value="Chromosome"/>
</dbReference>